<dbReference type="SUPFAM" id="SSF69593">
    <property type="entry name" value="Glycerol-3-phosphate (1)-acyltransferase"/>
    <property type="match status" value="1"/>
</dbReference>
<dbReference type="PATRIC" id="fig|39960.10.peg.2789"/>
<dbReference type="SMART" id="SM00563">
    <property type="entry name" value="PlsC"/>
    <property type="match status" value="1"/>
</dbReference>
<dbReference type="PANTHER" id="PTHR10434">
    <property type="entry name" value="1-ACYL-SN-GLYCEROL-3-PHOSPHATE ACYLTRANSFERASE"/>
    <property type="match status" value="1"/>
</dbReference>
<comment type="pathway">
    <text evidence="1">Lipid metabolism.</text>
</comment>
<evidence type="ECO:0000256" key="2">
    <source>
        <dbReference type="ARBA" id="ARBA00022679"/>
    </source>
</evidence>
<dbReference type="EMBL" id="JMIX01000015">
    <property type="protein sequence ID" value="KEO89295.1"/>
    <property type="molecule type" value="Genomic_DNA"/>
</dbReference>
<keyword evidence="4" id="KW-0472">Membrane</keyword>
<evidence type="ECO:0000256" key="1">
    <source>
        <dbReference type="ARBA" id="ARBA00005189"/>
    </source>
</evidence>
<dbReference type="GO" id="GO:0006654">
    <property type="term" value="P:phosphatidic acid biosynthetic process"/>
    <property type="evidence" value="ECO:0007669"/>
    <property type="project" value="TreeGrafter"/>
</dbReference>
<proteinExistence type="predicted"/>
<keyword evidence="7" id="KW-1185">Reference proteome</keyword>
<organism evidence="6 7">
    <name type="scientific">Erythrobacter litoralis</name>
    <dbReference type="NCBI Taxonomy" id="39960"/>
    <lineage>
        <taxon>Bacteria</taxon>
        <taxon>Pseudomonadati</taxon>
        <taxon>Pseudomonadota</taxon>
        <taxon>Alphaproteobacteria</taxon>
        <taxon>Sphingomonadales</taxon>
        <taxon>Erythrobacteraceae</taxon>
        <taxon>Erythrobacter/Porphyrobacter group</taxon>
        <taxon>Erythrobacter</taxon>
    </lineage>
</organism>
<dbReference type="RefSeq" id="WP_034906724.1">
    <property type="nucleotide sequence ID" value="NZ_CP017057.1"/>
</dbReference>
<feature type="transmembrane region" description="Helical" evidence="4">
    <location>
        <begin position="12"/>
        <end position="32"/>
    </location>
</feature>
<dbReference type="Pfam" id="PF01553">
    <property type="entry name" value="Acyltransferase"/>
    <property type="match status" value="1"/>
</dbReference>
<dbReference type="KEGG" id="elq:Ga0102493_11543"/>
<dbReference type="OrthoDB" id="5290997at2"/>
<keyword evidence="4" id="KW-0812">Transmembrane</keyword>
<accession>A0A074M954</accession>
<dbReference type="InterPro" id="IPR002123">
    <property type="entry name" value="Plipid/glycerol_acylTrfase"/>
</dbReference>
<gene>
    <name evidence="6" type="ORF">EH32_03975</name>
</gene>
<name>A0A074M954_9SPHN</name>
<dbReference type="GO" id="GO:0003841">
    <property type="term" value="F:1-acylglycerol-3-phosphate O-acyltransferase activity"/>
    <property type="evidence" value="ECO:0007669"/>
    <property type="project" value="TreeGrafter"/>
</dbReference>
<feature type="domain" description="Phospholipid/glycerol acyltransferase" evidence="5">
    <location>
        <begin position="69"/>
        <end position="183"/>
    </location>
</feature>
<keyword evidence="2 6" id="KW-0808">Transferase</keyword>
<keyword evidence="3 6" id="KW-0012">Acyltransferase</keyword>
<evidence type="ECO:0000256" key="4">
    <source>
        <dbReference type="SAM" id="Phobius"/>
    </source>
</evidence>
<evidence type="ECO:0000259" key="5">
    <source>
        <dbReference type="SMART" id="SM00563"/>
    </source>
</evidence>
<dbReference type="Proteomes" id="UP000027866">
    <property type="component" value="Unassembled WGS sequence"/>
</dbReference>
<keyword evidence="4" id="KW-1133">Transmembrane helix</keyword>
<sequence length="228" mass="25181">MIALRNLLFYPLFYGISALLVMASLAVMPFGIGPLRRVVSAWSGWHRWCVHRLLGIDVRIEGELPRGEVLIAVKHESFFEAIDMPCLLGFPTVFAKRELFAIPGWGYSARAYGLVPVARDAGAKALREMIALARVRVEEGRPLVIFPEGTRVPHGRRAPLQSGFAGTYKLLKLPVVPVAVDSGPLYHRRIKRSGTITYRIGETIPAGLPRAEIEARVHDAINSLNPPA</sequence>
<dbReference type="AlphaFoldDB" id="A0A074M954"/>
<dbReference type="CDD" id="cd07989">
    <property type="entry name" value="LPLAT_AGPAT-like"/>
    <property type="match status" value="1"/>
</dbReference>
<protein>
    <submittedName>
        <fullName evidence="6">Glycerol acyltransferase</fullName>
    </submittedName>
</protein>
<evidence type="ECO:0000313" key="7">
    <source>
        <dbReference type="Proteomes" id="UP000027866"/>
    </source>
</evidence>
<reference evidence="6 7" key="1">
    <citation type="submission" date="2014-04" db="EMBL/GenBank/DDBJ databases">
        <title>A comprehensive comparison of genomes of Erythrobacter spp. Strains.</title>
        <authorList>
            <person name="Zheng Q."/>
        </authorList>
    </citation>
    <scope>NUCLEOTIDE SEQUENCE [LARGE SCALE GENOMIC DNA]</scope>
    <source>
        <strain evidence="6 7">DSM 8509</strain>
    </source>
</reference>
<evidence type="ECO:0000313" key="6">
    <source>
        <dbReference type="EMBL" id="KEO89295.1"/>
    </source>
</evidence>
<dbReference type="PANTHER" id="PTHR10434:SF66">
    <property type="entry name" value="PHOSPHOLIPID_GLYCEROL ACYLTRANSFERASE DOMAIN-CONTAINING PROTEIN"/>
    <property type="match status" value="1"/>
</dbReference>
<comment type="caution">
    <text evidence="6">The sequence shown here is derived from an EMBL/GenBank/DDBJ whole genome shotgun (WGS) entry which is preliminary data.</text>
</comment>
<evidence type="ECO:0000256" key="3">
    <source>
        <dbReference type="ARBA" id="ARBA00023315"/>
    </source>
</evidence>